<dbReference type="InterPro" id="IPR013094">
    <property type="entry name" value="AB_hydrolase_3"/>
</dbReference>
<dbReference type="EMBL" id="CP016279">
    <property type="protein sequence ID" value="ANP51480.1"/>
    <property type="molecule type" value="Genomic_DNA"/>
</dbReference>
<dbReference type="InterPro" id="IPR029058">
    <property type="entry name" value="AB_hydrolase_fold"/>
</dbReference>
<reference evidence="3 4" key="1">
    <citation type="submission" date="2016-06" db="EMBL/GenBank/DDBJ databases">
        <title>Complete genome sequence of Streptomyces griseochromogenes ATCC 14511, the Blasticidin S producer.</title>
        <authorList>
            <person name="Wu L."/>
        </authorList>
    </citation>
    <scope>NUCLEOTIDE SEQUENCE [LARGE SCALE GENOMIC DNA]</scope>
    <source>
        <strain evidence="3 4">ATCC 14511</strain>
    </source>
</reference>
<dbReference type="Gene3D" id="3.40.50.1820">
    <property type="entry name" value="alpha/beta hydrolase"/>
    <property type="match status" value="1"/>
</dbReference>
<feature type="compositionally biased region" description="Gly residues" evidence="1">
    <location>
        <begin position="27"/>
        <end position="36"/>
    </location>
</feature>
<evidence type="ECO:0000259" key="2">
    <source>
        <dbReference type="Pfam" id="PF07859"/>
    </source>
</evidence>
<organism evidence="3 4">
    <name type="scientific">Streptomyces griseochromogenes</name>
    <dbReference type="NCBI Taxonomy" id="68214"/>
    <lineage>
        <taxon>Bacteria</taxon>
        <taxon>Bacillati</taxon>
        <taxon>Actinomycetota</taxon>
        <taxon>Actinomycetes</taxon>
        <taxon>Kitasatosporales</taxon>
        <taxon>Streptomycetaceae</taxon>
        <taxon>Streptomyces</taxon>
    </lineage>
</organism>
<dbReference type="STRING" id="68214.AVL59_19380"/>
<evidence type="ECO:0000256" key="1">
    <source>
        <dbReference type="SAM" id="MobiDB-lite"/>
    </source>
</evidence>
<dbReference type="GO" id="GO:0016787">
    <property type="term" value="F:hydrolase activity"/>
    <property type="evidence" value="ECO:0007669"/>
    <property type="project" value="InterPro"/>
</dbReference>
<dbReference type="AlphaFoldDB" id="A0A1B1AY78"/>
<feature type="compositionally biased region" description="Basic and acidic residues" evidence="1">
    <location>
        <begin position="72"/>
        <end position="81"/>
    </location>
</feature>
<gene>
    <name evidence="3" type="ORF">AVL59_19380</name>
</gene>
<evidence type="ECO:0000313" key="3">
    <source>
        <dbReference type="EMBL" id="ANP51480.1"/>
    </source>
</evidence>
<feature type="region of interest" description="Disordered" evidence="1">
    <location>
        <begin position="1"/>
        <end position="103"/>
    </location>
</feature>
<sequence length="170" mass="17602">MPGDPCTVGTPADAQGPLASARRTYGGDAGAPGRGPGPATPTPTSAWCAKWRLRGPRRDRAGRGRSSRRRQHATDEADRARIAASPPSATTEQPKDLSPALVVTGAADVRRDEGETYANKPGEAGVPVTSARFRGIVHDFVMLDALRDTHAALAAIALAAGTLRAAPHPA</sequence>
<dbReference type="KEGG" id="sgs:AVL59_19380"/>
<dbReference type="Proteomes" id="UP000092659">
    <property type="component" value="Chromosome"/>
</dbReference>
<dbReference type="Pfam" id="PF07859">
    <property type="entry name" value="Abhydrolase_3"/>
    <property type="match status" value="1"/>
</dbReference>
<accession>A0A1B1AY78</accession>
<protein>
    <recommendedName>
        <fullName evidence="2">Alpha/beta hydrolase fold-3 domain-containing protein</fullName>
    </recommendedName>
</protein>
<name>A0A1B1AY78_9ACTN</name>
<evidence type="ECO:0000313" key="4">
    <source>
        <dbReference type="Proteomes" id="UP000092659"/>
    </source>
</evidence>
<dbReference type="SUPFAM" id="SSF53474">
    <property type="entry name" value="alpha/beta-Hydrolases"/>
    <property type="match status" value="1"/>
</dbReference>
<proteinExistence type="predicted"/>
<feature type="domain" description="Alpha/beta hydrolase fold-3" evidence="2">
    <location>
        <begin position="71"/>
        <end position="141"/>
    </location>
</feature>